<keyword evidence="3" id="KW-1185">Reference proteome</keyword>
<evidence type="ECO:0000313" key="3">
    <source>
        <dbReference type="Proteomes" id="UP000660885"/>
    </source>
</evidence>
<keyword evidence="1" id="KW-0812">Transmembrane</keyword>
<name>A0ABS1UD17_9PROT</name>
<organism evidence="2 3">
    <name type="scientific">Belnapia arida</name>
    <dbReference type="NCBI Taxonomy" id="2804533"/>
    <lineage>
        <taxon>Bacteria</taxon>
        <taxon>Pseudomonadati</taxon>
        <taxon>Pseudomonadota</taxon>
        <taxon>Alphaproteobacteria</taxon>
        <taxon>Acetobacterales</taxon>
        <taxon>Roseomonadaceae</taxon>
        <taxon>Belnapia</taxon>
    </lineage>
</organism>
<feature type="transmembrane region" description="Helical" evidence="1">
    <location>
        <begin position="12"/>
        <end position="37"/>
    </location>
</feature>
<gene>
    <name evidence="2" type="ORF">JMJ56_31765</name>
</gene>
<dbReference type="RefSeq" id="WP_202835877.1">
    <property type="nucleotide sequence ID" value="NZ_JAETWB010000079.1"/>
</dbReference>
<dbReference type="EMBL" id="JAETWB010000079">
    <property type="protein sequence ID" value="MBL6082544.1"/>
    <property type="molecule type" value="Genomic_DNA"/>
</dbReference>
<comment type="caution">
    <text evidence="2">The sequence shown here is derived from an EMBL/GenBank/DDBJ whole genome shotgun (WGS) entry which is preliminary data.</text>
</comment>
<keyword evidence="1" id="KW-0472">Membrane</keyword>
<dbReference type="Proteomes" id="UP000660885">
    <property type="component" value="Unassembled WGS sequence"/>
</dbReference>
<keyword evidence="1" id="KW-1133">Transmembrane helix</keyword>
<evidence type="ECO:0000256" key="1">
    <source>
        <dbReference type="SAM" id="Phobius"/>
    </source>
</evidence>
<sequence length="46" mass="4407">MVRLLSPPGIVTGLVVMLSVVGGVAFGAGLASAALVAGSLRGKARS</sequence>
<evidence type="ECO:0000313" key="2">
    <source>
        <dbReference type="EMBL" id="MBL6082544.1"/>
    </source>
</evidence>
<protein>
    <submittedName>
        <fullName evidence="2">Uncharacterized protein</fullName>
    </submittedName>
</protein>
<proteinExistence type="predicted"/>
<accession>A0ABS1UD17</accession>
<reference evidence="2 3" key="1">
    <citation type="submission" date="2021-01" db="EMBL/GenBank/DDBJ databases">
        <title>Belnapia mucosa sp. nov. and Belnapia arida sp. nov., isolated from the Tabernas Desert (Almeria, Spain).</title>
        <authorList>
            <person name="Molina-Menor E."/>
            <person name="Vidal-Verdu A."/>
            <person name="Calonge A."/>
            <person name="Satari L."/>
            <person name="Pereto J."/>
            <person name="Porcar M."/>
        </authorList>
    </citation>
    <scope>NUCLEOTIDE SEQUENCE [LARGE SCALE GENOMIC DNA]</scope>
    <source>
        <strain evidence="2 3">T18</strain>
    </source>
</reference>